<feature type="transmembrane region" description="Helical" evidence="1">
    <location>
        <begin position="75"/>
        <end position="96"/>
    </location>
</feature>
<organism evidence="2 3">
    <name type="scientific">Curtobacterium citreum</name>
    <dbReference type="NCBI Taxonomy" id="2036"/>
    <lineage>
        <taxon>Bacteria</taxon>
        <taxon>Bacillati</taxon>
        <taxon>Actinomycetota</taxon>
        <taxon>Actinomycetes</taxon>
        <taxon>Micrococcales</taxon>
        <taxon>Microbacteriaceae</taxon>
        <taxon>Curtobacterium</taxon>
    </lineage>
</organism>
<proteinExistence type="predicted"/>
<sequence>MADVLFPIASLAVLVLTAAGVVWRAGNERWIGDAQLALNARPFLALIPAAFLALVAAVLVILGVASLVAGFGAGWGFFPLALEAVIIAGFTLWIAGRPFPPA</sequence>
<dbReference type="Proteomes" id="UP001652264">
    <property type="component" value="Unassembled WGS sequence"/>
</dbReference>
<feature type="transmembrane region" description="Helical" evidence="1">
    <location>
        <begin position="43"/>
        <end position="68"/>
    </location>
</feature>
<evidence type="ECO:0000313" key="2">
    <source>
        <dbReference type="EMBL" id="MCS6524100.1"/>
    </source>
</evidence>
<keyword evidence="1" id="KW-1133">Transmembrane helix</keyword>
<keyword evidence="3" id="KW-1185">Reference proteome</keyword>
<dbReference type="EMBL" id="JANVAD010000010">
    <property type="protein sequence ID" value="MCS6524100.1"/>
    <property type="molecule type" value="Genomic_DNA"/>
</dbReference>
<evidence type="ECO:0000256" key="1">
    <source>
        <dbReference type="SAM" id="Phobius"/>
    </source>
</evidence>
<gene>
    <name evidence="2" type="ORF">NYQ28_16140</name>
</gene>
<keyword evidence="1" id="KW-0472">Membrane</keyword>
<keyword evidence="1" id="KW-0812">Transmembrane</keyword>
<protein>
    <submittedName>
        <fullName evidence="2">Uncharacterized protein</fullName>
    </submittedName>
</protein>
<name>A0ABT2HLE9_9MICO</name>
<comment type="caution">
    <text evidence="2">The sequence shown here is derived from an EMBL/GenBank/DDBJ whole genome shotgun (WGS) entry which is preliminary data.</text>
</comment>
<dbReference type="GeneID" id="95325274"/>
<accession>A0ABT2HLE9</accession>
<reference evidence="2 3" key="1">
    <citation type="submission" date="2022-08" db="EMBL/GenBank/DDBJ databases">
        <title>Taxonomy of Curtobacterium flaccumfaciens.</title>
        <authorList>
            <person name="Osdaghi E."/>
            <person name="Taghavi S.M."/>
            <person name="Hamidizade M."/>
            <person name="Abachi H."/>
            <person name="Fazliarab A."/>
            <person name="Baeyen S."/>
            <person name="Portier P."/>
            <person name="Van Vaerenbergh J."/>
            <person name="Jacques M.-A."/>
        </authorList>
    </citation>
    <scope>NUCLEOTIDE SEQUENCE [LARGE SCALE GENOMIC DNA]</scope>
    <source>
        <strain evidence="2 3">LMG8786T</strain>
    </source>
</reference>
<evidence type="ECO:0000313" key="3">
    <source>
        <dbReference type="Proteomes" id="UP001652264"/>
    </source>
</evidence>
<dbReference type="RefSeq" id="WP_141862858.1">
    <property type="nucleotide sequence ID" value="NZ_BMNV01000012.1"/>
</dbReference>